<protein>
    <submittedName>
        <fullName evidence="2">Uncharacterized protein</fullName>
    </submittedName>
</protein>
<organism evidence="2 3">
    <name type="scientific">Dreissena polymorpha</name>
    <name type="common">Zebra mussel</name>
    <name type="synonym">Mytilus polymorpha</name>
    <dbReference type="NCBI Taxonomy" id="45954"/>
    <lineage>
        <taxon>Eukaryota</taxon>
        <taxon>Metazoa</taxon>
        <taxon>Spiralia</taxon>
        <taxon>Lophotrochozoa</taxon>
        <taxon>Mollusca</taxon>
        <taxon>Bivalvia</taxon>
        <taxon>Autobranchia</taxon>
        <taxon>Heteroconchia</taxon>
        <taxon>Euheterodonta</taxon>
        <taxon>Imparidentia</taxon>
        <taxon>Neoheterodontei</taxon>
        <taxon>Myida</taxon>
        <taxon>Dreissenoidea</taxon>
        <taxon>Dreissenidae</taxon>
        <taxon>Dreissena</taxon>
    </lineage>
</organism>
<keyword evidence="3" id="KW-1185">Reference proteome</keyword>
<gene>
    <name evidence="2" type="ORF">DPMN_134644</name>
</gene>
<evidence type="ECO:0000313" key="3">
    <source>
        <dbReference type="Proteomes" id="UP000828390"/>
    </source>
</evidence>
<evidence type="ECO:0000313" key="2">
    <source>
        <dbReference type="EMBL" id="KAH3806325.1"/>
    </source>
</evidence>
<comment type="caution">
    <text evidence="2">The sequence shown here is derived from an EMBL/GenBank/DDBJ whole genome shotgun (WGS) entry which is preliminary data.</text>
</comment>
<dbReference type="Proteomes" id="UP000828390">
    <property type="component" value="Unassembled WGS sequence"/>
</dbReference>
<reference evidence="2" key="2">
    <citation type="submission" date="2020-11" db="EMBL/GenBank/DDBJ databases">
        <authorList>
            <person name="McCartney M.A."/>
            <person name="Auch B."/>
            <person name="Kono T."/>
            <person name="Mallez S."/>
            <person name="Becker A."/>
            <person name="Gohl D.M."/>
            <person name="Silverstein K.A.T."/>
            <person name="Koren S."/>
            <person name="Bechman K.B."/>
            <person name="Herman A."/>
            <person name="Abrahante J.E."/>
            <person name="Garbe J."/>
        </authorList>
    </citation>
    <scope>NUCLEOTIDE SEQUENCE</scope>
    <source>
        <strain evidence="2">Duluth1</strain>
        <tissue evidence="2">Whole animal</tissue>
    </source>
</reference>
<accession>A0A9D4G0G9</accession>
<evidence type="ECO:0000256" key="1">
    <source>
        <dbReference type="SAM" id="MobiDB-lite"/>
    </source>
</evidence>
<sequence>MQNDLLPSARAKPDKLSLELYNQLIKKLRGQGRASMPVTECAFLNKSVDSTNIQSMPLTERVCLNKSVDSTNIHSVVSAQNPKTRKRHSSGEVVRAKPDVSVIKLSLNNVGKKVTGTCNDLKVLECDSATNYEEECVSRISSAFPETKHASLFSQHEDDNNSITDEFESHASRCMKNKSRTGMSSLKKSKSKCVNEVSCEQHCTEAQKETVVGIETGKDNKGGGNAPSSKNTSLKCFRTVKQINKNSHMSESKICSESENRKPSNSKKRVNLQENVNNNYIKNKRIKLSCVVNKANLHTETKQSEHDSITMIHVETKEHTNTNGHMLRQTAHSNKPIPQDRSGFMPLDDSGTWVDGVSSSKDRNSANHTIDVSGALESIMPLNAVTEIQCSFNRKAKLAIDKEKGLLNRRMATSSIWESLNAQYQ</sequence>
<feature type="compositionally biased region" description="Basic and acidic residues" evidence="1">
    <location>
        <begin position="248"/>
        <end position="262"/>
    </location>
</feature>
<reference evidence="2" key="1">
    <citation type="journal article" date="2019" name="bioRxiv">
        <title>The Genome of the Zebra Mussel, Dreissena polymorpha: A Resource for Invasive Species Research.</title>
        <authorList>
            <person name="McCartney M.A."/>
            <person name="Auch B."/>
            <person name="Kono T."/>
            <person name="Mallez S."/>
            <person name="Zhang Y."/>
            <person name="Obille A."/>
            <person name="Becker A."/>
            <person name="Abrahante J.E."/>
            <person name="Garbe J."/>
            <person name="Badalamenti J.P."/>
            <person name="Herman A."/>
            <person name="Mangelson H."/>
            <person name="Liachko I."/>
            <person name="Sullivan S."/>
            <person name="Sone E.D."/>
            <person name="Koren S."/>
            <person name="Silverstein K.A.T."/>
            <person name="Beckman K.B."/>
            <person name="Gohl D.M."/>
        </authorList>
    </citation>
    <scope>NUCLEOTIDE SEQUENCE</scope>
    <source>
        <strain evidence="2">Duluth1</strain>
        <tissue evidence="2">Whole animal</tissue>
    </source>
</reference>
<name>A0A9D4G0G9_DREPO</name>
<dbReference type="EMBL" id="JAIWYP010000006">
    <property type="protein sequence ID" value="KAH3806325.1"/>
    <property type="molecule type" value="Genomic_DNA"/>
</dbReference>
<proteinExistence type="predicted"/>
<dbReference type="AlphaFoldDB" id="A0A9D4G0G9"/>
<feature type="region of interest" description="Disordered" evidence="1">
    <location>
        <begin position="247"/>
        <end position="268"/>
    </location>
</feature>